<protein>
    <submittedName>
        <fullName evidence="1">Uncharacterized protein</fullName>
    </submittedName>
</protein>
<proteinExistence type="predicted"/>
<dbReference type="KEGG" id="vg:7047304"/>
<dbReference type="Proteomes" id="UP000011785">
    <property type="component" value="Segment"/>
</dbReference>
<name>B7SVE5_9VIRU</name>
<organism evidence="2">
    <name type="scientific">Oryctes rhinoceros nudivirus</name>
    <dbReference type="NCBI Taxonomy" id="92521"/>
    <lineage>
        <taxon>Viruses</taxon>
        <taxon>Viruses incertae sedis</taxon>
        <taxon>Naldaviricetes</taxon>
        <taxon>Lefavirales</taxon>
        <taxon>Nudiviridae</taxon>
        <taxon>Alphanudivirus</taxon>
        <taxon>Alphanudivirus oryrhinocerotis</taxon>
    </lineage>
</organism>
<dbReference type="EMBL" id="EU747721">
    <property type="protein sequence ID" value="ACH96254.1"/>
    <property type="molecule type" value="Genomic_DNA"/>
</dbReference>
<accession>B7SVE5</accession>
<keyword evidence="2" id="KW-1185">Reference proteome</keyword>
<reference evidence="1 2" key="1">
    <citation type="journal article" date="2008" name="J. Virol. Methods">
        <title>Sequencing of the large dsDNA genome of Oryctes rhinoceros nudivirus using multiple displacement amplification of nanogram amounts of virus DNA.</title>
        <authorList>
            <person name="Wang Y."/>
            <person name="Kleespies R.G."/>
            <person name="Ramle M.B."/>
            <person name="Jehle J.A."/>
        </authorList>
    </citation>
    <scope>NUCLEOTIDE SEQUENCE [LARGE SCALE GENOMIC DNA]</scope>
    <source>
        <strain evidence="2">Isolate Oryctes rhinoceros/Malaysia/Ma07/2007</strain>
    </source>
</reference>
<evidence type="ECO:0000313" key="2">
    <source>
        <dbReference type="Proteomes" id="UP000011785"/>
    </source>
</evidence>
<evidence type="ECO:0000313" key="1">
    <source>
        <dbReference type="EMBL" id="ACH96254.1"/>
    </source>
</evidence>
<sequence>MATVYAFGGARQNDGRPHPINQNDRQFRCGFGVCETVTTSTARSIPQQDLFNLDFELFDIDELRVNLRRVSDEVAIAYKNMLNWFLDLERNVAIKVQTGDIEMNITLFNKLNLIIPKFSMARKVVDSWYADYIDMVSDLSDLFSEYSNSSTKLQSLSTQNTVIGGIRENVITLARQNISKSKSIQRAITKILSIDARIRSALQALTFKLNELTSGILRYGSKNERKILNLTELSNAVMSLGEGDSPLVKIQMQLSSVINSTPLNFTLRTRPPELLPNVNYDPKNTFANDLSSETVLEKLYAFRDTTLYTTTTKPAVDALQDYVEHKFRDDLQYNNMLAIIERIRVQNVPNRFLDTLQMNASNPENIYLTIDVIKQVINKLSDQDIIYRERLDQILQTATNTATNIVEQGDVDMQL</sequence>
<dbReference type="GeneID" id="7047304"/>
<dbReference type="RefSeq" id="YP_002321435.1">
    <property type="nucleotide sequence ID" value="NC_011588.1"/>
</dbReference>